<feature type="region of interest" description="Disordered" evidence="1">
    <location>
        <begin position="1"/>
        <end position="28"/>
    </location>
</feature>
<protein>
    <submittedName>
        <fullName evidence="2">Kinetoplastid kinetochore protein 8</fullName>
    </submittedName>
</protein>
<feature type="region of interest" description="Disordered" evidence="1">
    <location>
        <begin position="40"/>
        <end position="103"/>
    </location>
</feature>
<comment type="caution">
    <text evidence="2">The sequence shown here is derived from an EMBL/GenBank/DDBJ whole genome shotgun (WGS) entry which is preliminary data.</text>
</comment>
<evidence type="ECO:0000313" key="3">
    <source>
        <dbReference type="Proteomes" id="UP001430356"/>
    </source>
</evidence>
<feature type="compositionally biased region" description="Low complexity" evidence="1">
    <location>
        <begin position="398"/>
        <end position="409"/>
    </location>
</feature>
<feature type="region of interest" description="Disordered" evidence="1">
    <location>
        <begin position="378"/>
        <end position="409"/>
    </location>
</feature>
<accession>A0AAW0F8G5</accession>
<proteinExistence type="predicted"/>
<feature type="compositionally biased region" description="Low complexity" evidence="1">
    <location>
        <begin position="44"/>
        <end position="63"/>
    </location>
</feature>
<name>A0AAW0F8G5_9TRYP</name>
<sequence>MSAHPYTTLRSTTPPLYYRRPEGAPPSYYTVPAREVEGLRIPGTAAASSTTTAAPSTAAAPTTMAREYQPRPSVNLRPSADRSSLHRAPPASSAAVAPPPPPSPRLSGYFMPTVVNPYSHGAAPHPAAAHVAEPVNPTSYLQQANAMGRWSYQQQPPLMYQPPQQQQQQYPTVDPVAARVAAIDAEEAALAAEEAVLRAKVAELQMVRKGQEEEQLTLSQGWAQMLETEERYYTEPVVNLRSDIMAREQHCAMLRDHLQQVEAQAQHAQAQLQGTDYILRGVESFEQERKSVQDGFHDVERRRRACVARAERYFDVETQRLVEANRVIPKIEAQLRDMKRRGPLAELRPSDHPPPSSRRSASRVVTFAPDKSIVLDLGRDGSASSAEPVATTEGESGGVSSSYGSGHDSASLVDAGEKWRYGVAGFGEEEDIGGTSVAFSLNDSKQQLVKRRRFEVETA</sequence>
<dbReference type="EMBL" id="JAECZO010000016">
    <property type="protein sequence ID" value="KAK7201551.1"/>
    <property type="molecule type" value="Genomic_DNA"/>
</dbReference>
<dbReference type="Proteomes" id="UP001430356">
    <property type="component" value="Unassembled WGS sequence"/>
</dbReference>
<dbReference type="AlphaFoldDB" id="A0AAW0F8G5"/>
<keyword evidence="3" id="KW-1185">Reference proteome</keyword>
<evidence type="ECO:0000256" key="1">
    <source>
        <dbReference type="SAM" id="MobiDB-lite"/>
    </source>
</evidence>
<feature type="region of interest" description="Disordered" evidence="1">
    <location>
        <begin position="339"/>
        <end position="363"/>
    </location>
</feature>
<reference evidence="2 3" key="1">
    <citation type="journal article" date="2021" name="MBio">
        <title>A New Model Trypanosomatid, Novymonas esmeraldas: Genomic Perception of Its 'Candidatus Pandoraea novymonadis' Endosymbiont.</title>
        <authorList>
            <person name="Zakharova A."/>
            <person name="Saura A."/>
            <person name="Butenko A."/>
            <person name="Podesvova L."/>
            <person name="Warmusova S."/>
            <person name="Kostygov A.Y."/>
            <person name="Nenarokova A."/>
            <person name="Lukes J."/>
            <person name="Opperdoes F.R."/>
            <person name="Yurchenko V."/>
        </authorList>
    </citation>
    <scope>NUCLEOTIDE SEQUENCE [LARGE SCALE GENOMIC DNA]</scope>
    <source>
        <strain evidence="2 3">E262AT.01</strain>
    </source>
</reference>
<gene>
    <name evidence="2" type="ORF">NESM_000219300</name>
</gene>
<evidence type="ECO:0000313" key="2">
    <source>
        <dbReference type="EMBL" id="KAK7201551.1"/>
    </source>
</evidence>
<organism evidence="2 3">
    <name type="scientific">Novymonas esmeraldas</name>
    <dbReference type="NCBI Taxonomy" id="1808958"/>
    <lineage>
        <taxon>Eukaryota</taxon>
        <taxon>Discoba</taxon>
        <taxon>Euglenozoa</taxon>
        <taxon>Kinetoplastea</taxon>
        <taxon>Metakinetoplastina</taxon>
        <taxon>Trypanosomatida</taxon>
        <taxon>Trypanosomatidae</taxon>
        <taxon>Novymonas</taxon>
    </lineage>
</organism>